<reference evidence="3 4" key="1">
    <citation type="submission" date="2019-02" db="EMBL/GenBank/DDBJ databases">
        <title>Draft Genome Sequences of Six Type Strains of the Genus Massilia.</title>
        <authorList>
            <person name="Miess H."/>
            <person name="Frediansyhah A."/>
            <person name="Gross H."/>
        </authorList>
    </citation>
    <scope>NUCLEOTIDE SEQUENCE [LARGE SCALE GENOMIC DNA]</scope>
    <source>
        <strain evidence="3 4">DSM 17473</strain>
    </source>
</reference>
<dbReference type="KEGG" id="plue:EWM63_25445"/>
<proteinExistence type="predicted"/>
<feature type="chain" id="PRO_5020666234" evidence="2">
    <location>
        <begin position="32"/>
        <end position="385"/>
    </location>
</feature>
<feature type="region of interest" description="Disordered" evidence="1">
    <location>
        <begin position="333"/>
        <end position="385"/>
    </location>
</feature>
<evidence type="ECO:0000256" key="2">
    <source>
        <dbReference type="SAM" id="SignalP"/>
    </source>
</evidence>
<gene>
    <name evidence="3" type="ORF">EWM63_25445</name>
</gene>
<keyword evidence="4" id="KW-1185">Reference proteome</keyword>
<feature type="compositionally biased region" description="Low complexity" evidence="1">
    <location>
        <begin position="338"/>
        <end position="360"/>
    </location>
</feature>
<protein>
    <submittedName>
        <fullName evidence="3">Uncharacterized protein</fullName>
    </submittedName>
</protein>
<keyword evidence="2" id="KW-0732">Signal</keyword>
<evidence type="ECO:0000313" key="3">
    <source>
        <dbReference type="EMBL" id="QBE65914.1"/>
    </source>
</evidence>
<feature type="signal peptide" evidence="2">
    <location>
        <begin position="1"/>
        <end position="31"/>
    </location>
</feature>
<dbReference type="Proteomes" id="UP000290637">
    <property type="component" value="Chromosome"/>
</dbReference>
<dbReference type="OrthoDB" id="9153088at2"/>
<dbReference type="EMBL" id="CP035913">
    <property type="protein sequence ID" value="QBE65914.1"/>
    <property type="molecule type" value="Genomic_DNA"/>
</dbReference>
<evidence type="ECO:0000313" key="4">
    <source>
        <dbReference type="Proteomes" id="UP000290637"/>
    </source>
</evidence>
<accession>A0A4P6L3D2</accession>
<evidence type="ECO:0000256" key="1">
    <source>
        <dbReference type="SAM" id="MobiDB-lite"/>
    </source>
</evidence>
<name>A0A4P6L3D2_9BURK</name>
<dbReference type="AlphaFoldDB" id="A0A4P6L3D2"/>
<organism evidence="3 4">
    <name type="scientific">Pseudoduganella lutea</name>
    <dbReference type="NCBI Taxonomy" id="321985"/>
    <lineage>
        <taxon>Bacteria</taxon>
        <taxon>Pseudomonadati</taxon>
        <taxon>Pseudomonadota</taxon>
        <taxon>Betaproteobacteria</taxon>
        <taxon>Burkholderiales</taxon>
        <taxon>Oxalobacteraceae</taxon>
        <taxon>Telluria group</taxon>
        <taxon>Pseudoduganella</taxon>
    </lineage>
</organism>
<dbReference type="RefSeq" id="WP_130189023.1">
    <property type="nucleotide sequence ID" value="NZ_CP035913.1"/>
</dbReference>
<sequence>MSQRQNLRPIKARLAALFVAALQSTLFTGCATRGVAPGTPLADMSLVATTEASATPRQQAIQIFQSDLLTSIQDTTDNGKALAAYQSGIIMLDLECSRYLDAIGSANQSASNERRQLSLVGGFASAIMGLTGSSAKEISGVATTFSFAGSSMESFTNAFLFSDAASSITKIVKESRSAWLSDINSQDRFDKLQSLDVIHLLGDYEQICRPAQIRSLIDQSIDKGTIVAERVATSDADVVMILQSLQSALGEMVTEEEAIVLYAWLKNPGQRTAGAALSTTEPIASLLVNRTSPELAAQLSRGFLPVLLAKSTVTERWEEGIKNLLNPVPLPAAPAPSPASASAGAGNAGITPSASAPASPTANGVRSTRQKLLMRRPTMPVLRVR</sequence>
<dbReference type="PROSITE" id="PS51257">
    <property type="entry name" value="PROKAR_LIPOPROTEIN"/>
    <property type="match status" value="1"/>
</dbReference>